<gene>
    <name evidence="4" type="ORF">CLV49_1562</name>
    <name evidence="5" type="ORF">ELQ93_11385</name>
</gene>
<feature type="transmembrane region" description="Helical" evidence="2">
    <location>
        <begin position="675"/>
        <end position="697"/>
    </location>
</feature>
<evidence type="ECO:0000313" key="4">
    <source>
        <dbReference type="EMBL" id="PSL37954.1"/>
    </source>
</evidence>
<dbReference type="EMBL" id="PYAU01000001">
    <property type="protein sequence ID" value="PSL37954.1"/>
    <property type="molecule type" value="Genomic_DNA"/>
</dbReference>
<accession>A0A2P8GVF9</accession>
<evidence type="ECO:0000313" key="7">
    <source>
        <dbReference type="Proteomes" id="UP000268291"/>
    </source>
</evidence>
<organism evidence="4 6">
    <name type="scientific">Labedella gwakjiensis</name>
    <dbReference type="NCBI Taxonomy" id="390269"/>
    <lineage>
        <taxon>Bacteria</taxon>
        <taxon>Bacillati</taxon>
        <taxon>Actinomycetota</taxon>
        <taxon>Actinomycetes</taxon>
        <taxon>Micrococcales</taxon>
        <taxon>Microbacteriaceae</taxon>
        <taxon>Labedella</taxon>
    </lineage>
</organism>
<evidence type="ECO:0000313" key="6">
    <source>
        <dbReference type="Proteomes" id="UP000241203"/>
    </source>
</evidence>
<dbReference type="InterPro" id="IPR046112">
    <property type="entry name" value="DUF6049"/>
</dbReference>
<comment type="caution">
    <text evidence="4">The sequence shown here is derived from an EMBL/GenBank/DDBJ whole genome shotgun (WGS) entry which is preliminary data.</text>
</comment>
<dbReference type="AlphaFoldDB" id="A0A2P8GVF9"/>
<keyword evidence="7" id="KW-1185">Reference proteome</keyword>
<protein>
    <submittedName>
        <fullName evidence="4">Uncharacterized protein</fullName>
    </submittedName>
</protein>
<keyword evidence="2" id="KW-1133">Transmembrane helix</keyword>
<reference evidence="5 7" key="2">
    <citation type="submission" date="2018-12" db="EMBL/GenBank/DDBJ databases">
        <authorList>
            <person name="hu s."/>
            <person name="Xu Y."/>
            <person name="Xu B."/>
            <person name="Li F."/>
        </authorList>
    </citation>
    <scope>NUCLEOTIDE SEQUENCE [LARGE SCALE GENOMIC DNA]</scope>
    <source>
        <strain evidence="5 7">KSW2-17</strain>
    </source>
</reference>
<evidence type="ECO:0000313" key="5">
    <source>
        <dbReference type="EMBL" id="RUQ87480.1"/>
    </source>
</evidence>
<keyword evidence="3" id="KW-0732">Signal</keyword>
<feature type="compositionally biased region" description="Acidic residues" evidence="1">
    <location>
        <begin position="319"/>
        <end position="334"/>
    </location>
</feature>
<feature type="region of interest" description="Disordered" evidence="1">
    <location>
        <begin position="308"/>
        <end position="334"/>
    </location>
</feature>
<evidence type="ECO:0000256" key="2">
    <source>
        <dbReference type="SAM" id="Phobius"/>
    </source>
</evidence>
<evidence type="ECO:0000256" key="1">
    <source>
        <dbReference type="SAM" id="MobiDB-lite"/>
    </source>
</evidence>
<keyword evidence="2" id="KW-0472">Membrane</keyword>
<feature type="chain" id="PRO_5015132899" evidence="3">
    <location>
        <begin position="32"/>
        <end position="754"/>
    </location>
</feature>
<dbReference type="Proteomes" id="UP000241203">
    <property type="component" value="Unassembled WGS sequence"/>
</dbReference>
<feature type="region of interest" description="Disordered" evidence="1">
    <location>
        <begin position="707"/>
        <end position="754"/>
    </location>
</feature>
<sequence length="754" mass="76959">MNSRLLKSLLRSLPVTALVLALPLSAAPAFAVDVAGTTGGVVRSATGDEATAPTLSIQIDTESAAVDDDEPLRLTITVDNTTGADLASGRVRIAAGSSTIGSSATLHAHLDGTDPLPTPTDLVDVTVPSVAADTSYTSETITVPHDRLAMPADYGAVPITATFATAGTSIAAHDTYIAAAAEPTNTIELSIAMPITAPTGQNGLISADSLATYTAAGGVLSRQLDGAAGRDVALAVDPLIIASIRALGAAAPASALAWLDRLSSISNETFALQFADADGAVQAAAGADSLLEPLSFDFAIPEDYTAVVPTETATPDPTETPDPDGDDAGGDDADAIPTSEDLLEFDWSMDGMIWPAEGTVTAADLDVFAGSGVEETILSSGNVADATAHPAASRVGDRDALVSDDAVSSALRQAATAVTASDFADAVSTISAELAVSAREQGATGRAMLATLDRGWPPTASRLGEALDAVSDLPTVDPIALSDVRDEERIDVALADVEPDASRTGAVSLLMDREAQLTEFSSVLTTPALLTGRERVQILTLLSVDWADTNDEWSEALSAHSQQTTDLLGSVSILNSSDVLLVGNESAIPFGVRNDSPYDVQVVIDATPSNIRLDVGEPQTVEVSAESRQTVRVPVKAQLGNGDVGLTVTLSSVSGVRVGNPVTATVAVRADWEGIGAVIAVVLVVAMLVAGIVRTVLRRRTRLAERADAKGAAAAKGAVDAKGTAAAETDPATPASDTSDSGDTAPRPDTEERP</sequence>
<feature type="signal peptide" evidence="3">
    <location>
        <begin position="1"/>
        <end position="31"/>
    </location>
</feature>
<dbReference type="RefSeq" id="WP_106563029.1">
    <property type="nucleotide sequence ID" value="NZ_PYAU01000001.1"/>
</dbReference>
<dbReference type="OrthoDB" id="4985746at2"/>
<dbReference type="Pfam" id="PF19516">
    <property type="entry name" value="DUF6049"/>
    <property type="match status" value="1"/>
</dbReference>
<feature type="compositionally biased region" description="Low complexity" evidence="1">
    <location>
        <begin position="710"/>
        <end position="738"/>
    </location>
</feature>
<reference evidence="4 6" key="1">
    <citation type="submission" date="2018-03" db="EMBL/GenBank/DDBJ databases">
        <title>Genomic Encyclopedia of Archaeal and Bacterial Type Strains, Phase II (KMG-II): from individual species to whole genera.</title>
        <authorList>
            <person name="Goeker M."/>
        </authorList>
    </citation>
    <scope>NUCLEOTIDE SEQUENCE [LARGE SCALE GENOMIC DNA]</scope>
    <source>
        <strain evidence="4 6">DSM 21548</strain>
    </source>
</reference>
<keyword evidence="2" id="KW-0812">Transmembrane</keyword>
<dbReference type="Proteomes" id="UP000268291">
    <property type="component" value="Unassembled WGS sequence"/>
</dbReference>
<evidence type="ECO:0000256" key="3">
    <source>
        <dbReference type="SAM" id="SignalP"/>
    </source>
</evidence>
<dbReference type="EMBL" id="RZGY01000001">
    <property type="protein sequence ID" value="RUQ87480.1"/>
    <property type="molecule type" value="Genomic_DNA"/>
</dbReference>
<name>A0A2P8GVF9_9MICO</name>
<proteinExistence type="predicted"/>
<feature type="compositionally biased region" description="Low complexity" evidence="1">
    <location>
        <begin position="308"/>
        <end position="317"/>
    </location>
</feature>